<proteinExistence type="inferred from homology"/>
<dbReference type="InterPro" id="IPR002033">
    <property type="entry name" value="TatC"/>
</dbReference>
<keyword evidence="2 5" id="KW-0812">Transmembrane</keyword>
<dbReference type="NCBIfam" id="TIGR00945">
    <property type="entry name" value="tatC"/>
    <property type="match status" value="1"/>
</dbReference>
<keyword evidence="5" id="KW-0813">Transport</keyword>
<protein>
    <recommendedName>
        <fullName evidence="5">Sec-independent protein translocase protein TatC</fullName>
    </recommendedName>
</protein>
<feature type="transmembrane region" description="Helical" evidence="5">
    <location>
        <begin position="185"/>
        <end position="203"/>
    </location>
</feature>
<dbReference type="RefSeq" id="WP_117660257.1">
    <property type="nucleotide sequence ID" value="NZ_QSRA01000012.1"/>
</dbReference>
<feature type="transmembrane region" description="Helical" evidence="5">
    <location>
        <begin position="209"/>
        <end position="229"/>
    </location>
</feature>
<dbReference type="GO" id="GO:0043953">
    <property type="term" value="P:protein transport by the Tat complex"/>
    <property type="evidence" value="ECO:0007669"/>
    <property type="project" value="UniProtKB-UniRule"/>
</dbReference>
<keyword evidence="4 5" id="KW-0472">Membrane</keyword>
<evidence type="ECO:0000256" key="1">
    <source>
        <dbReference type="ARBA" id="ARBA00004141"/>
    </source>
</evidence>
<dbReference type="PANTHER" id="PTHR30371:SF0">
    <property type="entry name" value="SEC-INDEPENDENT PROTEIN TRANSLOCASE PROTEIN TATC, CHLOROPLASTIC-RELATED"/>
    <property type="match status" value="1"/>
</dbReference>
<comment type="caution">
    <text evidence="6">The sequence shown here is derived from an EMBL/GenBank/DDBJ whole genome shotgun (WGS) entry which is preliminary data.</text>
</comment>
<keyword evidence="3 5" id="KW-1133">Transmembrane helix</keyword>
<evidence type="ECO:0000313" key="6">
    <source>
        <dbReference type="EMBL" id="RGK82303.1"/>
    </source>
</evidence>
<evidence type="ECO:0000256" key="4">
    <source>
        <dbReference type="ARBA" id="ARBA00023136"/>
    </source>
</evidence>
<comment type="subunit">
    <text evidence="5">Forms a complex with TatA.</text>
</comment>
<dbReference type="GO" id="GO:0033281">
    <property type="term" value="C:TAT protein transport complex"/>
    <property type="evidence" value="ECO:0007669"/>
    <property type="project" value="UniProtKB-UniRule"/>
</dbReference>
<gene>
    <name evidence="5 6" type="primary">tatC</name>
    <name evidence="6" type="ORF">DXC93_10055</name>
</gene>
<dbReference type="PRINTS" id="PR01840">
    <property type="entry name" value="TATCFAMILY"/>
</dbReference>
<dbReference type="AlphaFoldDB" id="A0A3E4PQZ6"/>
<feature type="transmembrane region" description="Helical" evidence="5">
    <location>
        <begin position="18"/>
        <end position="34"/>
    </location>
</feature>
<evidence type="ECO:0000256" key="5">
    <source>
        <dbReference type="HAMAP-Rule" id="MF_00902"/>
    </source>
</evidence>
<dbReference type="PANTHER" id="PTHR30371">
    <property type="entry name" value="SEC-INDEPENDENT PROTEIN TRANSLOCASE PROTEIN TATC"/>
    <property type="match status" value="1"/>
</dbReference>
<dbReference type="GO" id="GO:0009977">
    <property type="term" value="F:proton motive force dependent protein transmembrane transporter activity"/>
    <property type="evidence" value="ECO:0007669"/>
    <property type="project" value="TreeGrafter"/>
</dbReference>
<sequence length="245" mass="28680">MLPQFTLVEHLTEIRKRLIKTLIAFIAIFIYVYTKTDQLIDFILDMATKIDFIYTKPEELLMSYLKLDFLAALLLTVPIFMFQCWRFVRPALKKNERLKCLIFFLMATILFFAGASFSLFITTPLCLRFLSEFTNYKIDPMLSIENYLSFIINMTTVFGIVFDVPAVIYFLASINLIRYSTIKKYGKYIILIMLVLAAVLTPPDVISQIMLFVPLLLLYELSLFICYVLERKNEKRIKRTLGTKD</sequence>
<comment type="function">
    <text evidence="5">Part of the twin-arginine translocation (Tat) system that transports large folded proteins containing a characteristic twin-arginine motif in their signal peptide across membranes.</text>
</comment>
<evidence type="ECO:0000313" key="7">
    <source>
        <dbReference type="Proteomes" id="UP000261324"/>
    </source>
</evidence>
<name>A0A3E4PQZ6_9FIRM</name>
<keyword evidence="5" id="KW-0811">Translocation</keyword>
<keyword evidence="5" id="KW-0653">Protein transport</keyword>
<evidence type="ECO:0000256" key="3">
    <source>
        <dbReference type="ARBA" id="ARBA00022989"/>
    </source>
</evidence>
<dbReference type="Proteomes" id="UP000261324">
    <property type="component" value="Unassembled WGS sequence"/>
</dbReference>
<dbReference type="EMBL" id="QSRA01000012">
    <property type="protein sequence ID" value="RGK82303.1"/>
    <property type="molecule type" value="Genomic_DNA"/>
</dbReference>
<dbReference type="HAMAP" id="MF_00902">
    <property type="entry name" value="TatC"/>
    <property type="match status" value="1"/>
</dbReference>
<feature type="transmembrane region" description="Helical" evidence="5">
    <location>
        <begin position="100"/>
        <end position="130"/>
    </location>
</feature>
<feature type="transmembrane region" description="Helical" evidence="5">
    <location>
        <begin position="69"/>
        <end position="88"/>
    </location>
</feature>
<reference evidence="6 7" key="1">
    <citation type="submission" date="2018-08" db="EMBL/GenBank/DDBJ databases">
        <title>A genome reference for cultivated species of the human gut microbiota.</title>
        <authorList>
            <person name="Zou Y."/>
            <person name="Xue W."/>
            <person name="Luo G."/>
        </authorList>
    </citation>
    <scope>NUCLEOTIDE SEQUENCE [LARGE SCALE GENOMIC DNA]</scope>
    <source>
        <strain evidence="6 7">TF09-3</strain>
    </source>
</reference>
<dbReference type="GO" id="GO:0065002">
    <property type="term" value="P:intracellular protein transmembrane transport"/>
    <property type="evidence" value="ECO:0007669"/>
    <property type="project" value="TreeGrafter"/>
</dbReference>
<accession>A0A3E4PQZ6</accession>
<keyword evidence="5" id="KW-1003">Cell membrane</keyword>
<evidence type="ECO:0000256" key="2">
    <source>
        <dbReference type="ARBA" id="ARBA00022692"/>
    </source>
</evidence>
<dbReference type="Pfam" id="PF00902">
    <property type="entry name" value="TatC"/>
    <property type="match status" value="1"/>
</dbReference>
<comment type="subcellular location">
    <subcellularLocation>
        <location evidence="5">Cell membrane</location>
        <topology evidence="5">Multi-pass membrane protein</topology>
    </subcellularLocation>
    <subcellularLocation>
        <location evidence="1">Membrane</location>
        <topology evidence="1">Multi-pass membrane protein</topology>
    </subcellularLocation>
</comment>
<comment type="similarity">
    <text evidence="5">Belongs to the TatC family.</text>
</comment>
<organism evidence="6 7">
    <name type="scientific">Dorea formicigenerans</name>
    <dbReference type="NCBI Taxonomy" id="39486"/>
    <lineage>
        <taxon>Bacteria</taxon>
        <taxon>Bacillati</taxon>
        <taxon>Bacillota</taxon>
        <taxon>Clostridia</taxon>
        <taxon>Lachnospirales</taxon>
        <taxon>Lachnospiraceae</taxon>
        <taxon>Dorea</taxon>
    </lineage>
</organism>
<feature type="transmembrane region" description="Helical" evidence="5">
    <location>
        <begin position="150"/>
        <end position="173"/>
    </location>
</feature>